<accession>A0A6A0B4K5</accession>
<organism evidence="1 2">
    <name type="scientific">Streptomyces pacificus</name>
    <dbReference type="NCBI Taxonomy" id="2705029"/>
    <lineage>
        <taxon>Bacteria</taxon>
        <taxon>Bacillati</taxon>
        <taxon>Actinomycetota</taxon>
        <taxon>Actinomycetes</taxon>
        <taxon>Kitasatosporales</taxon>
        <taxon>Streptomycetaceae</taxon>
        <taxon>Streptomyces</taxon>
    </lineage>
</organism>
<protein>
    <submittedName>
        <fullName evidence="1">Uncharacterized protein</fullName>
    </submittedName>
</protein>
<gene>
    <name evidence="1" type="ORF">SCWH03_57290</name>
</gene>
<keyword evidence="2" id="KW-1185">Reference proteome</keyword>
<evidence type="ECO:0000313" key="1">
    <source>
        <dbReference type="EMBL" id="GFH39461.1"/>
    </source>
</evidence>
<proteinExistence type="predicted"/>
<comment type="caution">
    <text evidence="1">The sequence shown here is derived from an EMBL/GenBank/DDBJ whole genome shotgun (WGS) entry which is preliminary data.</text>
</comment>
<evidence type="ECO:0000313" key="2">
    <source>
        <dbReference type="Proteomes" id="UP000484988"/>
    </source>
</evidence>
<dbReference type="EMBL" id="BLLG01000031">
    <property type="protein sequence ID" value="GFH39461.1"/>
    <property type="molecule type" value="Genomic_DNA"/>
</dbReference>
<reference evidence="1 2" key="1">
    <citation type="submission" date="2020-02" db="EMBL/GenBank/DDBJ databases">
        <title>Whole Genome Shotgun Sequence of Streptomyces sp. strain CWH03.</title>
        <authorList>
            <person name="Dohra H."/>
            <person name="Kodani S."/>
            <person name="Yamamura H."/>
        </authorList>
    </citation>
    <scope>NUCLEOTIDE SEQUENCE [LARGE SCALE GENOMIC DNA]</scope>
    <source>
        <strain evidence="1 2">CWH03</strain>
    </source>
</reference>
<sequence>MILQLAGFYIPARAVGCYFSSRLSLQPAVARCRSDAGASHHEERCMSSHTPVLAPPATGMVRPAAAHGNPVLERVAARVQQRLAAEKSTEGHVAEGPHAASLILPWWF</sequence>
<dbReference type="NCBIfam" id="NF041708">
    <property type="entry name" value="RiPP_phane_HaaA"/>
    <property type="match status" value="1"/>
</dbReference>
<dbReference type="AlphaFoldDB" id="A0A6A0B4K5"/>
<name>A0A6A0B4K5_9ACTN</name>
<dbReference type="Proteomes" id="UP000484988">
    <property type="component" value="Unassembled WGS sequence"/>
</dbReference>